<reference evidence="2" key="1">
    <citation type="submission" date="2020-09" db="EMBL/GenBank/DDBJ databases">
        <title>Desulfogranum mesoprofundum gen. nov., sp. nov., a novel mesophilic, sulfate-reducing chemolithoautotroph isolated from a deep-sea hydrothermal vent chimney in the Suiyo Seamount.</title>
        <authorList>
            <person name="Hashimoto Y."/>
            <person name="Nakagawa S."/>
        </authorList>
    </citation>
    <scope>NUCLEOTIDE SEQUENCE</scope>
    <source>
        <strain evidence="2">KT2</strain>
    </source>
</reference>
<sequence>MIVPAAWYGGVLKEDHWLTLLRARAIENTIYLAGVNQCSAPFCGRSSVFDPFGVPLAGAGEKETMVSAHIEKERLKDVRARLPALRHIRRELLSG</sequence>
<gene>
    <name evidence="2" type="ORF">DGMP_32290</name>
</gene>
<protein>
    <recommendedName>
        <fullName evidence="1">CN hydrolase domain-containing protein</fullName>
    </recommendedName>
</protein>
<accession>A0A8D5FL08</accession>
<name>A0A8D5FL08_9BACT</name>
<proteinExistence type="predicted"/>
<dbReference type="Proteomes" id="UP000826725">
    <property type="component" value="Chromosome"/>
</dbReference>
<dbReference type="PANTHER" id="PTHR23088:SF27">
    <property type="entry name" value="DEAMINATED GLUTATHIONE AMIDASE"/>
    <property type="match status" value="1"/>
</dbReference>
<feature type="domain" description="CN hydrolase" evidence="1">
    <location>
        <begin position="1"/>
        <end position="72"/>
    </location>
</feature>
<dbReference type="Pfam" id="PF00795">
    <property type="entry name" value="CN_hydrolase"/>
    <property type="match status" value="1"/>
</dbReference>
<dbReference type="PANTHER" id="PTHR23088">
    <property type="entry name" value="NITRILASE-RELATED"/>
    <property type="match status" value="1"/>
</dbReference>
<evidence type="ECO:0000313" key="3">
    <source>
        <dbReference type="Proteomes" id="UP000826725"/>
    </source>
</evidence>
<evidence type="ECO:0000259" key="1">
    <source>
        <dbReference type="PROSITE" id="PS50263"/>
    </source>
</evidence>
<evidence type="ECO:0000313" key="2">
    <source>
        <dbReference type="EMBL" id="BCL62536.1"/>
    </source>
</evidence>
<dbReference type="PROSITE" id="PS50263">
    <property type="entry name" value="CN_HYDROLASE"/>
    <property type="match status" value="1"/>
</dbReference>
<keyword evidence="3" id="KW-1185">Reference proteome</keyword>
<dbReference type="KEGG" id="dbk:DGMP_32290"/>
<organism evidence="2 3">
    <name type="scientific">Desulfomarina profundi</name>
    <dbReference type="NCBI Taxonomy" id="2772557"/>
    <lineage>
        <taxon>Bacteria</taxon>
        <taxon>Pseudomonadati</taxon>
        <taxon>Thermodesulfobacteriota</taxon>
        <taxon>Desulfobulbia</taxon>
        <taxon>Desulfobulbales</taxon>
        <taxon>Desulfobulbaceae</taxon>
        <taxon>Desulfomarina</taxon>
    </lineage>
</organism>
<dbReference type="AlphaFoldDB" id="A0A8D5FL08"/>
<dbReference type="EMBL" id="AP024086">
    <property type="protein sequence ID" value="BCL62536.1"/>
    <property type="molecule type" value="Genomic_DNA"/>
</dbReference>
<dbReference type="InterPro" id="IPR003010">
    <property type="entry name" value="C-N_Hydrolase"/>
</dbReference>